<dbReference type="Pfam" id="PF06271">
    <property type="entry name" value="RDD"/>
    <property type="match status" value="1"/>
</dbReference>
<feature type="transmembrane region" description="Helical" evidence="8">
    <location>
        <begin position="147"/>
        <end position="164"/>
    </location>
</feature>
<evidence type="ECO:0000256" key="2">
    <source>
        <dbReference type="ARBA" id="ARBA00022692"/>
    </source>
</evidence>
<dbReference type="PANTHER" id="PTHR30204:SF94">
    <property type="entry name" value="HEAVY METAL-DEPENDENT TRANSCRIPTIONAL REGULATOR HI_0293-RELATED"/>
    <property type="match status" value="1"/>
</dbReference>
<keyword evidence="4" id="KW-0805">Transcription regulation</keyword>
<dbReference type="CDD" id="cd00592">
    <property type="entry name" value="HTH_MerR-like"/>
    <property type="match status" value="1"/>
</dbReference>
<dbReference type="SMART" id="SM00422">
    <property type="entry name" value="HTH_MERR"/>
    <property type="match status" value="1"/>
</dbReference>
<gene>
    <name evidence="10" type="ORF">J3A84_11060</name>
</gene>
<dbReference type="SUPFAM" id="SSF46955">
    <property type="entry name" value="Putative DNA-binding domain"/>
    <property type="match status" value="1"/>
</dbReference>
<dbReference type="GO" id="GO:0003700">
    <property type="term" value="F:DNA-binding transcription factor activity"/>
    <property type="evidence" value="ECO:0007669"/>
    <property type="project" value="InterPro"/>
</dbReference>
<evidence type="ECO:0000256" key="8">
    <source>
        <dbReference type="SAM" id="Phobius"/>
    </source>
</evidence>
<feature type="transmembrane region" description="Helical" evidence="8">
    <location>
        <begin position="285"/>
        <end position="306"/>
    </location>
</feature>
<evidence type="ECO:0000256" key="5">
    <source>
        <dbReference type="ARBA" id="ARBA00023125"/>
    </source>
</evidence>
<dbReference type="Pfam" id="PF13411">
    <property type="entry name" value="MerR_1"/>
    <property type="match status" value="1"/>
</dbReference>
<dbReference type="InterPro" id="IPR047057">
    <property type="entry name" value="MerR_fam"/>
</dbReference>
<name>A0A939KJV8_9CLOT</name>
<evidence type="ECO:0000313" key="11">
    <source>
        <dbReference type="Proteomes" id="UP000664218"/>
    </source>
</evidence>
<reference evidence="10" key="1">
    <citation type="submission" date="2021-03" db="EMBL/GenBank/DDBJ databases">
        <title>Proteiniclasticum marinus sp. nov., isolated from tidal flat sediment.</title>
        <authorList>
            <person name="Namirimu T."/>
            <person name="Yang J.-A."/>
            <person name="Yang S.-H."/>
            <person name="Kim Y.-J."/>
            <person name="Kwon K.K."/>
        </authorList>
    </citation>
    <scope>NUCLEOTIDE SEQUENCE</scope>
    <source>
        <strain evidence="10">SCR006</strain>
    </source>
</reference>
<dbReference type="PANTHER" id="PTHR30204">
    <property type="entry name" value="REDOX-CYCLING DRUG-SENSING TRANSCRIPTIONAL ACTIVATOR SOXR"/>
    <property type="match status" value="1"/>
</dbReference>
<evidence type="ECO:0000256" key="6">
    <source>
        <dbReference type="ARBA" id="ARBA00023136"/>
    </source>
</evidence>
<comment type="caution">
    <text evidence="10">The sequence shown here is derived from an EMBL/GenBank/DDBJ whole genome shotgun (WGS) entry which is preliminary data.</text>
</comment>
<dbReference type="GO" id="GO:0016020">
    <property type="term" value="C:membrane"/>
    <property type="evidence" value="ECO:0007669"/>
    <property type="project" value="UniProtKB-SubCell"/>
</dbReference>
<dbReference type="GO" id="GO:0003677">
    <property type="term" value="F:DNA binding"/>
    <property type="evidence" value="ECO:0007669"/>
    <property type="project" value="UniProtKB-KW"/>
</dbReference>
<feature type="domain" description="HTH merR-type" evidence="9">
    <location>
        <begin position="1"/>
        <end position="68"/>
    </location>
</feature>
<dbReference type="Gene3D" id="1.10.1660.10">
    <property type="match status" value="1"/>
</dbReference>
<evidence type="ECO:0000256" key="7">
    <source>
        <dbReference type="ARBA" id="ARBA00023163"/>
    </source>
</evidence>
<evidence type="ECO:0000256" key="4">
    <source>
        <dbReference type="ARBA" id="ARBA00023015"/>
    </source>
</evidence>
<dbReference type="RefSeq" id="WP_207600094.1">
    <property type="nucleotide sequence ID" value="NZ_JAFNJU010000008.1"/>
</dbReference>
<keyword evidence="11" id="KW-1185">Reference proteome</keyword>
<organism evidence="10 11">
    <name type="scientific">Proteiniclasticum aestuarii</name>
    <dbReference type="NCBI Taxonomy" id="2817862"/>
    <lineage>
        <taxon>Bacteria</taxon>
        <taxon>Bacillati</taxon>
        <taxon>Bacillota</taxon>
        <taxon>Clostridia</taxon>
        <taxon>Eubacteriales</taxon>
        <taxon>Clostridiaceae</taxon>
        <taxon>Proteiniclasticum</taxon>
    </lineage>
</organism>
<dbReference type="InterPro" id="IPR010432">
    <property type="entry name" value="RDD"/>
</dbReference>
<evidence type="ECO:0000256" key="1">
    <source>
        <dbReference type="ARBA" id="ARBA00004141"/>
    </source>
</evidence>
<keyword evidence="5" id="KW-0238">DNA-binding</keyword>
<evidence type="ECO:0000256" key="3">
    <source>
        <dbReference type="ARBA" id="ARBA00022989"/>
    </source>
</evidence>
<sequence length="490" mass="57619">MKIKEIEMKSGIDRATIYYYEKEKLLLPHRTENGYREYGEEDLITLQRIKLLRSLHLPLDEIRSLMKGNGSLRDTLSKQIGQLKKEEEDISYAEELCRTIYKETPHYSDLDAEKYLKQIDTISKEKGGRYFKVQDELPMVFDPRIRFAARIIDLFLYGLLWNFIRTFLLHQNVLDPSNTERLILWGMALFLTLILEPVFLALFRTTPGKFIYGITLEKEDHKRLTLEESFQRTWGILSKGFAFGILPITLITLSISRIRCENGQIQPWDEDIAYRIKDYRYHRNLLAFLALILVIGMNFLLSVFYYSPPNRGDLTVEEFVENFNHYREAYDIDLGEYTLKSSSAWDSDYDFRKHYLPSHLRNAPNFTYSLRSGIVTAVSFNVDVRDTDFYVDSYSNYMILMALALTQPESVFDTALNAHKIIGPVGWEPFKPFEFSEMGVTLINEVEYEGFENNFDYMRPETNDSGEWDNSYRQTFTVERQSMEEGGEYR</sequence>
<comment type="subcellular location">
    <subcellularLocation>
        <location evidence="1">Membrane</location>
        <topology evidence="1">Multi-pass membrane protein</topology>
    </subcellularLocation>
</comment>
<dbReference type="Proteomes" id="UP000664218">
    <property type="component" value="Unassembled WGS sequence"/>
</dbReference>
<dbReference type="PROSITE" id="PS50937">
    <property type="entry name" value="HTH_MERR_2"/>
    <property type="match status" value="1"/>
</dbReference>
<evidence type="ECO:0000313" key="10">
    <source>
        <dbReference type="EMBL" id="MBO1265573.1"/>
    </source>
</evidence>
<keyword evidence="2 8" id="KW-0812">Transmembrane</keyword>
<dbReference type="EMBL" id="JAFNJU010000008">
    <property type="protein sequence ID" value="MBO1265573.1"/>
    <property type="molecule type" value="Genomic_DNA"/>
</dbReference>
<dbReference type="InterPro" id="IPR009061">
    <property type="entry name" value="DNA-bd_dom_put_sf"/>
</dbReference>
<feature type="transmembrane region" description="Helical" evidence="8">
    <location>
        <begin position="184"/>
        <end position="203"/>
    </location>
</feature>
<keyword evidence="3 8" id="KW-1133">Transmembrane helix</keyword>
<accession>A0A939KJV8</accession>
<proteinExistence type="predicted"/>
<dbReference type="AlphaFoldDB" id="A0A939KJV8"/>
<protein>
    <submittedName>
        <fullName evidence="10">MerR family transcriptional regulator</fullName>
    </submittedName>
</protein>
<evidence type="ECO:0000259" key="9">
    <source>
        <dbReference type="PROSITE" id="PS50937"/>
    </source>
</evidence>
<keyword evidence="7" id="KW-0804">Transcription</keyword>
<dbReference type="InterPro" id="IPR000551">
    <property type="entry name" value="MerR-type_HTH_dom"/>
</dbReference>
<keyword evidence="6 8" id="KW-0472">Membrane</keyword>